<proteinExistence type="predicted"/>
<reference evidence="3" key="1">
    <citation type="journal article" date="2019" name="Int. J. Syst. Evol. Microbiol.">
        <title>The Global Catalogue of Microorganisms (GCM) 10K type strain sequencing project: providing services to taxonomists for standard genome sequencing and annotation.</title>
        <authorList>
            <consortium name="The Broad Institute Genomics Platform"/>
            <consortium name="The Broad Institute Genome Sequencing Center for Infectious Disease"/>
            <person name="Wu L."/>
            <person name="Ma J."/>
        </authorList>
    </citation>
    <scope>NUCLEOTIDE SEQUENCE [LARGE SCALE GENOMIC DNA]</scope>
    <source>
        <strain evidence="3">CGMCC 4.7093</strain>
    </source>
</reference>
<dbReference type="EMBL" id="JBHSIV010000052">
    <property type="protein sequence ID" value="MFC5065972.1"/>
    <property type="molecule type" value="Genomic_DNA"/>
</dbReference>
<feature type="transmembrane region" description="Helical" evidence="1">
    <location>
        <begin position="42"/>
        <end position="63"/>
    </location>
</feature>
<sequence length="77" mass="8201">MVERLAVRFGTTPMRLLVVGWIVSAVLLLVGLALVLTGASTAAGFVVFILGVVLSMFVAVNLLRLRAGEHARKKPLT</sequence>
<name>A0ABV9YVW2_9PSEU</name>
<evidence type="ECO:0000313" key="3">
    <source>
        <dbReference type="Proteomes" id="UP001595947"/>
    </source>
</evidence>
<dbReference type="Proteomes" id="UP001595947">
    <property type="component" value="Unassembled WGS sequence"/>
</dbReference>
<feature type="transmembrane region" description="Helical" evidence="1">
    <location>
        <begin position="16"/>
        <end position="36"/>
    </location>
</feature>
<evidence type="ECO:0000313" key="2">
    <source>
        <dbReference type="EMBL" id="MFC5065972.1"/>
    </source>
</evidence>
<accession>A0ABV9YVW2</accession>
<keyword evidence="1" id="KW-0812">Transmembrane</keyword>
<comment type="caution">
    <text evidence="2">The sequence shown here is derived from an EMBL/GenBank/DDBJ whole genome shotgun (WGS) entry which is preliminary data.</text>
</comment>
<dbReference type="RefSeq" id="WP_378039289.1">
    <property type="nucleotide sequence ID" value="NZ_JBHSIV010000052.1"/>
</dbReference>
<gene>
    <name evidence="2" type="ORF">ACFPBZ_27405</name>
</gene>
<keyword evidence="1" id="KW-1133">Transmembrane helix</keyword>
<protein>
    <submittedName>
        <fullName evidence="2">Uncharacterized protein</fullName>
    </submittedName>
</protein>
<keyword evidence="3" id="KW-1185">Reference proteome</keyword>
<keyword evidence="1" id="KW-0472">Membrane</keyword>
<organism evidence="2 3">
    <name type="scientific">Actinomycetospora atypica</name>
    <dbReference type="NCBI Taxonomy" id="1290095"/>
    <lineage>
        <taxon>Bacteria</taxon>
        <taxon>Bacillati</taxon>
        <taxon>Actinomycetota</taxon>
        <taxon>Actinomycetes</taxon>
        <taxon>Pseudonocardiales</taxon>
        <taxon>Pseudonocardiaceae</taxon>
        <taxon>Actinomycetospora</taxon>
    </lineage>
</organism>
<evidence type="ECO:0000256" key="1">
    <source>
        <dbReference type="SAM" id="Phobius"/>
    </source>
</evidence>